<dbReference type="InterPro" id="IPR036779">
    <property type="entry name" value="LysM_dom_sf"/>
</dbReference>
<accession>A0ABN8MBP8</accession>
<dbReference type="CDD" id="cd00118">
    <property type="entry name" value="LysM"/>
    <property type="match status" value="1"/>
</dbReference>
<feature type="compositionally biased region" description="Acidic residues" evidence="1">
    <location>
        <begin position="122"/>
        <end position="131"/>
    </location>
</feature>
<dbReference type="Pfam" id="PF01476">
    <property type="entry name" value="LysM"/>
    <property type="match status" value="1"/>
</dbReference>
<dbReference type="PANTHER" id="PTHR20932:SF8">
    <property type="entry name" value="LD22649P"/>
    <property type="match status" value="1"/>
</dbReference>
<dbReference type="Gene3D" id="3.10.350.10">
    <property type="entry name" value="LysM domain"/>
    <property type="match status" value="1"/>
</dbReference>
<protein>
    <recommendedName>
        <fullName evidence="2">LysM domain-containing protein</fullName>
    </recommendedName>
</protein>
<gene>
    <name evidence="3" type="ORF">PEVE_00027791</name>
</gene>
<evidence type="ECO:0000256" key="1">
    <source>
        <dbReference type="SAM" id="MobiDB-lite"/>
    </source>
</evidence>
<dbReference type="EMBL" id="CALNXI010000383">
    <property type="protein sequence ID" value="CAH3025988.1"/>
    <property type="molecule type" value="Genomic_DNA"/>
</dbReference>
<dbReference type="InterPro" id="IPR018392">
    <property type="entry name" value="LysM"/>
</dbReference>
<comment type="caution">
    <text evidence="3">The sequence shown here is derived from an EMBL/GenBank/DDBJ whole genome shotgun (WGS) entry which is preliminary data.</text>
</comment>
<evidence type="ECO:0000259" key="2">
    <source>
        <dbReference type="PROSITE" id="PS51782"/>
    </source>
</evidence>
<organism evidence="3 4">
    <name type="scientific">Porites evermanni</name>
    <dbReference type="NCBI Taxonomy" id="104178"/>
    <lineage>
        <taxon>Eukaryota</taxon>
        <taxon>Metazoa</taxon>
        <taxon>Cnidaria</taxon>
        <taxon>Anthozoa</taxon>
        <taxon>Hexacorallia</taxon>
        <taxon>Scleractinia</taxon>
        <taxon>Fungiina</taxon>
        <taxon>Poritidae</taxon>
        <taxon>Porites</taxon>
    </lineage>
</organism>
<dbReference type="PROSITE" id="PS51782">
    <property type="entry name" value="LYSM"/>
    <property type="match status" value="1"/>
</dbReference>
<evidence type="ECO:0000313" key="3">
    <source>
        <dbReference type="EMBL" id="CAH3025988.1"/>
    </source>
</evidence>
<feature type="compositionally biased region" description="Polar residues" evidence="1">
    <location>
        <begin position="132"/>
        <end position="148"/>
    </location>
</feature>
<evidence type="ECO:0000313" key="4">
    <source>
        <dbReference type="Proteomes" id="UP001159427"/>
    </source>
</evidence>
<dbReference type="SUPFAM" id="SSF54106">
    <property type="entry name" value="LysM domain"/>
    <property type="match status" value="1"/>
</dbReference>
<sequence>MAEAERQRIFSERARNGLSYKSSPLLGSARKYQASEKSSLSESFEGPKCYGSTRNPLQPQCDVKWIGHVLEETDTLQGVAIKYGVTVEQLRRANKIWTNDNIHLLKILKVPVRKNSPHYVDELEVSDDESSPDNSSTNENKITNNSNLVKGGQPGVLLNGFGEKSKDLEGSSEEIQQTKETPLSFLQQLDARIKSSKKESEKLRTVSGPKVIAEVEKLNESHVTDDDLFRPLESISSRKHRGKILASKRHFKTDRTSLQESDEQFFEL</sequence>
<feature type="region of interest" description="Disordered" evidence="1">
    <location>
        <begin position="249"/>
        <end position="268"/>
    </location>
</feature>
<proteinExistence type="predicted"/>
<dbReference type="InterPro" id="IPR045030">
    <property type="entry name" value="LYSM1-4"/>
</dbReference>
<feature type="region of interest" description="Disordered" evidence="1">
    <location>
        <begin position="122"/>
        <end position="180"/>
    </location>
</feature>
<dbReference type="SMART" id="SM00257">
    <property type="entry name" value="LysM"/>
    <property type="match status" value="1"/>
</dbReference>
<dbReference type="PANTHER" id="PTHR20932">
    <property type="entry name" value="LYSM AND PUTATIVE PEPTIDOGLYCAN-BINDING DOMAIN-CONTAINING PROTEIN"/>
    <property type="match status" value="1"/>
</dbReference>
<name>A0ABN8MBP8_9CNID</name>
<keyword evidence="4" id="KW-1185">Reference proteome</keyword>
<feature type="domain" description="LysM" evidence="2">
    <location>
        <begin position="66"/>
        <end position="110"/>
    </location>
</feature>
<dbReference type="Proteomes" id="UP001159427">
    <property type="component" value="Unassembled WGS sequence"/>
</dbReference>
<reference evidence="3 4" key="1">
    <citation type="submission" date="2022-05" db="EMBL/GenBank/DDBJ databases">
        <authorList>
            <consortium name="Genoscope - CEA"/>
            <person name="William W."/>
        </authorList>
    </citation>
    <scope>NUCLEOTIDE SEQUENCE [LARGE SCALE GENOMIC DNA]</scope>
</reference>